<evidence type="ECO:0000313" key="4">
    <source>
        <dbReference type="EMBL" id="ARF50153.1"/>
    </source>
</evidence>
<organism evidence="4 5">
    <name type="scientific">Pantoea stewartii subsp. stewartii DC283</name>
    <dbReference type="NCBI Taxonomy" id="660596"/>
    <lineage>
        <taxon>Bacteria</taxon>
        <taxon>Pseudomonadati</taxon>
        <taxon>Pseudomonadota</taxon>
        <taxon>Gammaproteobacteria</taxon>
        <taxon>Enterobacterales</taxon>
        <taxon>Erwiniaceae</taxon>
        <taxon>Pantoea</taxon>
    </lineage>
</organism>
<keyword evidence="3" id="KW-0560">Oxidoreductase</keyword>
<name>A0ABM6K694_PANSE</name>
<evidence type="ECO:0008006" key="6">
    <source>
        <dbReference type="Google" id="ProtNLM"/>
    </source>
</evidence>
<keyword evidence="2" id="KW-0575">Peroxidase</keyword>
<protein>
    <recommendedName>
        <fullName evidence="6">Glutathione peroxidase</fullName>
    </recommendedName>
</protein>
<dbReference type="InterPro" id="IPR029759">
    <property type="entry name" value="GPX_AS"/>
</dbReference>
<evidence type="ECO:0000256" key="1">
    <source>
        <dbReference type="ARBA" id="ARBA00006926"/>
    </source>
</evidence>
<dbReference type="EMBL" id="CP017581">
    <property type="protein sequence ID" value="ARF50153.1"/>
    <property type="molecule type" value="Genomic_DNA"/>
</dbReference>
<comment type="similarity">
    <text evidence="1">Belongs to the glutathione peroxidase family.</text>
</comment>
<reference evidence="4 5" key="1">
    <citation type="submission" date="2016-10" db="EMBL/GenBank/DDBJ databases">
        <title>Complete Genome Assembly of Pantoea stewartii subsp. stewartii DC283, a Corn Pathogen.</title>
        <authorList>
            <person name="Duong D.A."/>
            <person name="Stevens A.M."/>
            <person name="Jensen R.V."/>
        </authorList>
    </citation>
    <scope>NUCLEOTIDE SEQUENCE [LARGE SCALE GENOMIC DNA]</scope>
    <source>
        <strain evidence="4 5">DC283</strain>
    </source>
</reference>
<dbReference type="PROSITE" id="PS51355">
    <property type="entry name" value="GLUTATHIONE_PEROXID_3"/>
    <property type="match status" value="1"/>
</dbReference>
<dbReference type="SUPFAM" id="SSF52833">
    <property type="entry name" value="Thioredoxin-like"/>
    <property type="match status" value="1"/>
</dbReference>
<evidence type="ECO:0000313" key="5">
    <source>
        <dbReference type="Proteomes" id="UP000192380"/>
    </source>
</evidence>
<keyword evidence="5" id="KW-1185">Reference proteome</keyword>
<dbReference type="Proteomes" id="UP000192380">
    <property type="component" value="Chromosome"/>
</dbReference>
<dbReference type="InterPro" id="IPR000889">
    <property type="entry name" value="Glutathione_peroxidase"/>
</dbReference>
<dbReference type="Gene3D" id="3.40.30.10">
    <property type="entry name" value="Glutaredoxin"/>
    <property type="match status" value="1"/>
</dbReference>
<accession>A0ABM6K694</accession>
<dbReference type="Pfam" id="PF00255">
    <property type="entry name" value="GSHPx"/>
    <property type="match status" value="1"/>
</dbReference>
<proteinExistence type="inferred from homology"/>
<evidence type="ECO:0000256" key="3">
    <source>
        <dbReference type="ARBA" id="ARBA00023002"/>
    </source>
</evidence>
<evidence type="ECO:0000256" key="2">
    <source>
        <dbReference type="ARBA" id="ARBA00022559"/>
    </source>
</evidence>
<dbReference type="InterPro" id="IPR036249">
    <property type="entry name" value="Thioredoxin-like_sf"/>
</dbReference>
<gene>
    <name evidence="4" type="ORF">DSJ_12895</name>
</gene>
<dbReference type="PROSITE" id="PS00460">
    <property type="entry name" value="GLUTATHIONE_PEROXID_1"/>
    <property type="match status" value="1"/>
</dbReference>
<sequence>MSIYQTELVTLDGEKTTLSAWQGNVLLVVNVASKCGLTPQYEALENIHRASVYWVFRAISSWSRNPAPAKKSRRFAAPPTV</sequence>